<keyword evidence="2" id="KW-1185">Reference proteome</keyword>
<evidence type="ECO:0000313" key="1">
    <source>
        <dbReference type="EMBL" id="TRM64432.1"/>
    </source>
</evidence>
<dbReference type="EMBL" id="VDMD01000007">
    <property type="protein sequence ID" value="TRM64432.1"/>
    <property type="molecule type" value="Genomic_DNA"/>
</dbReference>
<comment type="caution">
    <text evidence="1">The sequence shown here is derived from an EMBL/GenBank/DDBJ whole genome shotgun (WGS) entry which is preliminary data.</text>
</comment>
<organism evidence="1 2">
    <name type="scientific">Schizophyllum amplum</name>
    <dbReference type="NCBI Taxonomy" id="97359"/>
    <lineage>
        <taxon>Eukaryota</taxon>
        <taxon>Fungi</taxon>
        <taxon>Dikarya</taxon>
        <taxon>Basidiomycota</taxon>
        <taxon>Agaricomycotina</taxon>
        <taxon>Agaricomycetes</taxon>
        <taxon>Agaricomycetidae</taxon>
        <taxon>Agaricales</taxon>
        <taxon>Schizophyllaceae</taxon>
        <taxon>Schizophyllum</taxon>
    </lineage>
</organism>
<dbReference type="STRING" id="97359.A0A550CI00"/>
<sequence>MAFSTFPVEILAHVFIIGQRMAHYDSQDPYDDEPAPTHPFELLVSAVNNYWRHVALGTALLWCHIESRSPRDKIAAYLARSESAELHVRLSESEDPETLALIMPTSARWATVSVNALLDNIQGALFNSLRHITTCAQLRRVCTIVEAIEGAETPALGDKAPPQIFVDPACAPAFVRLRGFALLVCRPSLVGVVTLHLDLTRRIRFSYALLRSLLTCSPALTHLSIYGYLEPNQWPPVLTVGRIPLPALRSLRLKCVLGHSYSELLTRIEAQGLVALALKDVHNDDLDALWPANAVAPVFPKLERFACVGNEFSDALYPLFMAAFPTVRDFAYIGEAAGCPHLLRHLRPQRGNWPDLLRVTFLFDEDDSAYTMIDELADWRELQHRRNLTLRLGTTMDISEFQSYASEAGIAVEKMVRLDPWPTEGQSDDEEDTLFT</sequence>
<name>A0A550CI00_9AGAR</name>
<evidence type="ECO:0000313" key="2">
    <source>
        <dbReference type="Proteomes" id="UP000320762"/>
    </source>
</evidence>
<dbReference type="OrthoDB" id="3244423at2759"/>
<accession>A0A550CI00</accession>
<evidence type="ECO:0008006" key="3">
    <source>
        <dbReference type="Google" id="ProtNLM"/>
    </source>
</evidence>
<dbReference type="Proteomes" id="UP000320762">
    <property type="component" value="Unassembled WGS sequence"/>
</dbReference>
<proteinExistence type="predicted"/>
<protein>
    <recommendedName>
        <fullName evidence="3">F-box domain-containing protein</fullName>
    </recommendedName>
</protein>
<reference evidence="1 2" key="1">
    <citation type="journal article" date="2019" name="New Phytol.">
        <title>Comparative genomics reveals unique wood-decay strategies and fruiting body development in the Schizophyllaceae.</title>
        <authorList>
            <person name="Almasi E."/>
            <person name="Sahu N."/>
            <person name="Krizsan K."/>
            <person name="Balint B."/>
            <person name="Kovacs G.M."/>
            <person name="Kiss B."/>
            <person name="Cseklye J."/>
            <person name="Drula E."/>
            <person name="Henrissat B."/>
            <person name="Nagy I."/>
            <person name="Chovatia M."/>
            <person name="Adam C."/>
            <person name="LaButti K."/>
            <person name="Lipzen A."/>
            <person name="Riley R."/>
            <person name="Grigoriev I.V."/>
            <person name="Nagy L.G."/>
        </authorList>
    </citation>
    <scope>NUCLEOTIDE SEQUENCE [LARGE SCALE GENOMIC DNA]</scope>
    <source>
        <strain evidence="1 2">NL-1724</strain>
    </source>
</reference>
<dbReference type="AlphaFoldDB" id="A0A550CI00"/>
<gene>
    <name evidence="1" type="ORF">BD626DRAFT_252406</name>
</gene>